<protein>
    <submittedName>
        <fullName evidence="2">Uncharacterized protein</fullName>
    </submittedName>
</protein>
<feature type="region of interest" description="Disordered" evidence="1">
    <location>
        <begin position="315"/>
        <end position="363"/>
    </location>
</feature>
<gene>
    <name evidence="2" type="ORF">PXEA_LOCUS4841</name>
</gene>
<keyword evidence="3" id="KW-1185">Reference proteome</keyword>
<feature type="region of interest" description="Disordered" evidence="1">
    <location>
        <begin position="375"/>
        <end position="400"/>
    </location>
</feature>
<dbReference type="AlphaFoldDB" id="A0A3S5BNZ4"/>
<name>A0A3S5BNZ4_9PLAT</name>
<accession>A0A3S5BNZ4</accession>
<sequence>MNFHFNSFPTCYQRLEPNTVLISSKCGDREHNWAGSTEASNARTGASSGLPAATLGSNSFKSYPPVTIASPDILRHHQAHLTQCAHLTPYWPTQAVDCNTSHCPPNQPSSFCLHQPSLSQTSTKQVHVASVPNSYLPGLTPLGFPPRPTLTHLRPQQQLSHSANETYESLIHLHPSLLHFHCSSLPTAPVHESEHILPVLTNSAGNLTSLPTNDSSLRFAYQPSPEPFVVLDQAIYDGKGAFGQPSATTAEEDEVSSVSQSASQVVRVASPSLSPSLGLAKNEAEETWPVIIPRRRSKQDSGNWIVTEAALIQQEVDTERTSSEEVDTERTSSEEDEESLASSLAEQPSVATSSGGSQSASSLPAHSLLHGLINTAPPTLFHEPSIETDLGGLETDKGAR</sequence>
<dbReference type="Proteomes" id="UP000784294">
    <property type="component" value="Unassembled WGS sequence"/>
</dbReference>
<comment type="caution">
    <text evidence="2">The sequence shown here is derived from an EMBL/GenBank/DDBJ whole genome shotgun (WGS) entry which is preliminary data.</text>
</comment>
<reference evidence="2" key="1">
    <citation type="submission" date="2018-11" db="EMBL/GenBank/DDBJ databases">
        <authorList>
            <consortium name="Pathogen Informatics"/>
        </authorList>
    </citation>
    <scope>NUCLEOTIDE SEQUENCE</scope>
</reference>
<proteinExistence type="predicted"/>
<organism evidence="2 3">
    <name type="scientific">Protopolystoma xenopodis</name>
    <dbReference type="NCBI Taxonomy" id="117903"/>
    <lineage>
        <taxon>Eukaryota</taxon>
        <taxon>Metazoa</taxon>
        <taxon>Spiralia</taxon>
        <taxon>Lophotrochozoa</taxon>
        <taxon>Platyhelminthes</taxon>
        <taxon>Monogenea</taxon>
        <taxon>Polyopisthocotylea</taxon>
        <taxon>Polystomatidea</taxon>
        <taxon>Polystomatidae</taxon>
        <taxon>Protopolystoma</taxon>
    </lineage>
</organism>
<feature type="compositionally biased region" description="Basic and acidic residues" evidence="1">
    <location>
        <begin position="317"/>
        <end position="333"/>
    </location>
</feature>
<evidence type="ECO:0000313" key="2">
    <source>
        <dbReference type="EMBL" id="VEL11401.1"/>
    </source>
</evidence>
<feature type="compositionally biased region" description="Low complexity" evidence="1">
    <location>
        <begin position="340"/>
        <end position="363"/>
    </location>
</feature>
<evidence type="ECO:0000313" key="3">
    <source>
        <dbReference type="Proteomes" id="UP000784294"/>
    </source>
</evidence>
<evidence type="ECO:0000256" key="1">
    <source>
        <dbReference type="SAM" id="MobiDB-lite"/>
    </source>
</evidence>
<dbReference type="EMBL" id="CAAALY010011700">
    <property type="protein sequence ID" value="VEL11401.1"/>
    <property type="molecule type" value="Genomic_DNA"/>
</dbReference>